<sequence length="388" mass="41909">MPSFFAIRHDPSPGHSLLLKALSFLLPLGLWCLVSYVPGVWQPIVRVADPGESFFQSGVPVPRTDFEAANARLKAEGRQQMTGVGENPVYLPPPHKVAQAFYSAFTTPPLRKEDPWLHESLLHSLRIIMIGFGLSAIVGVPIGILCGTFGSVSRLVEPVVDFVRYMPPPVFGALAVAVLGLYDPAKLAIIFIGTVFCMIRVIANTTRQLDTALLEAAMTLGASRKRLLTGVIVPGILPNLYNDLRILLGAAWTLLTIAELIGALSGISYFIDRQGKYFKYDNVFAGIVMIGMLGLITDKLLTMIGAKLFPWQAKPAVGMWSEIWLLLRGFVPHRRGFEGSVPAGAGASIPEAMTVPTIADLAASLESAADPKPEDPEKPTRRADAATA</sequence>
<evidence type="ECO:0000256" key="5">
    <source>
        <dbReference type="ARBA" id="ARBA00022989"/>
    </source>
</evidence>
<evidence type="ECO:0000313" key="11">
    <source>
        <dbReference type="Proteomes" id="UP000593765"/>
    </source>
</evidence>
<dbReference type="InterPro" id="IPR035906">
    <property type="entry name" value="MetI-like_sf"/>
</dbReference>
<dbReference type="CDD" id="cd06261">
    <property type="entry name" value="TM_PBP2"/>
    <property type="match status" value="1"/>
</dbReference>
<dbReference type="PROSITE" id="PS50928">
    <property type="entry name" value="ABC_TM1"/>
    <property type="match status" value="1"/>
</dbReference>
<keyword evidence="5 7" id="KW-1133">Transmembrane helix</keyword>
<accession>A0A7M2WZD9</accession>
<evidence type="ECO:0000256" key="3">
    <source>
        <dbReference type="ARBA" id="ARBA00022475"/>
    </source>
</evidence>
<dbReference type="Gene3D" id="1.10.3720.10">
    <property type="entry name" value="MetI-like"/>
    <property type="match status" value="1"/>
</dbReference>
<gene>
    <name evidence="10" type="ORF">IPV69_05610</name>
</gene>
<evidence type="ECO:0000256" key="6">
    <source>
        <dbReference type="ARBA" id="ARBA00023136"/>
    </source>
</evidence>
<evidence type="ECO:0000256" key="8">
    <source>
        <dbReference type="SAM" id="MobiDB-lite"/>
    </source>
</evidence>
<evidence type="ECO:0000256" key="1">
    <source>
        <dbReference type="ARBA" id="ARBA00004651"/>
    </source>
</evidence>
<keyword evidence="4 7" id="KW-0812">Transmembrane</keyword>
<name>A0A7M2WZD9_9BACT</name>
<feature type="transmembrane region" description="Helical" evidence="7">
    <location>
        <begin position="21"/>
        <end position="41"/>
    </location>
</feature>
<comment type="subcellular location">
    <subcellularLocation>
        <location evidence="1 7">Cell membrane</location>
        <topology evidence="1 7">Multi-pass membrane protein</topology>
    </subcellularLocation>
</comment>
<dbReference type="Pfam" id="PF00528">
    <property type="entry name" value="BPD_transp_1"/>
    <property type="match status" value="1"/>
</dbReference>
<keyword evidence="11" id="KW-1185">Reference proteome</keyword>
<keyword evidence="2 7" id="KW-0813">Transport</keyword>
<feature type="transmembrane region" description="Helical" evidence="7">
    <location>
        <begin position="187"/>
        <end position="203"/>
    </location>
</feature>
<keyword evidence="3" id="KW-1003">Cell membrane</keyword>
<dbReference type="PANTHER" id="PTHR30151:SF0">
    <property type="entry name" value="ABC TRANSPORTER PERMEASE PROTEIN MJ0413-RELATED"/>
    <property type="match status" value="1"/>
</dbReference>
<evidence type="ECO:0000256" key="7">
    <source>
        <dbReference type="RuleBase" id="RU363032"/>
    </source>
</evidence>
<dbReference type="GO" id="GO:0005886">
    <property type="term" value="C:plasma membrane"/>
    <property type="evidence" value="ECO:0007669"/>
    <property type="project" value="UniProtKB-SubCell"/>
</dbReference>
<dbReference type="EMBL" id="CP063458">
    <property type="protein sequence ID" value="QOV90835.1"/>
    <property type="molecule type" value="Genomic_DNA"/>
</dbReference>
<feature type="transmembrane region" description="Helical" evidence="7">
    <location>
        <begin position="283"/>
        <end position="301"/>
    </location>
</feature>
<proteinExistence type="inferred from homology"/>
<dbReference type="Gene3D" id="3.30.60.280">
    <property type="match status" value="1"/>
</dbReference>
<evidence type="ECO:0000259" key="9">
    <source>
        <dbReference type="PROSITE" id="PS50928"/>
    </source>
</evidence>
<comment type="similarity">
    <text evidence="7">Belongs to the binding-protein-dependent transport system permease family.</text>
</comment>
<feature type="compositionally biased region" description="Basic and acidic residues" evidence="8">
    <location>
        <begin position="369"/>
        <end position="388"/>
    </location>
</feature>
<reference evidence="10 11" key="1">
    <citation type="submission" date="2020-10" db="EMBL/GenBank/DDBJ databases">
        <title>Wide distribution of Phycisphaera-like planctomycetes from WD2101 soil group in peatlands and genome analysis of the first cultivated representative.</title>
        <authorList>
            <person name="Dedysh S.N."/>
            <person name="Beletsky A.V."/>
            <person name="Ivanova A."/>
            <person name="Kulichevskaya I.S."/>
            <person name="Suzina N.E."/>
            <person name="Philippov D.A."/>
            <person name="Rakitin A.L."/>
            <person name="Mardanov A.V."/>
            <person name="Ravin N.V."/>
        </authorList>
    </citation>
    <scope>NUCLEOTIDE SEQUENCE [LARGE SCALE GENOMIC DNA]</scope>
    <source>
        <strain evidence="10 11">M1803</strain>
    </source>
</reference>
<dbReference type="KEGG" id="hbs:IPV69_05610"/>
<dbReference type="SUPFAM" id="SSF161098">
    <property type="entry name" value="MetI-like"/>
    <property type="match status" value="1"/>
</dbReference>
<keyword evidence="6 7" id="KW-0472">Membrane</keyword>
<feature type="transmembrane region" description="Helical" evidence="7">
    <location>
        <begin position="162"/>
        <end position="181"/>
    </location>
</feature>
<dbReference type="GO" id="GO:0055085">
    <property type="term" value="P:transmembrane transport"/>
    <property type="evidence" value="ECO:0007669"/>
    <property type="project" value="InterPro"/>
</dbReference>
<dbReference type="Proteomes" id="UP000593765">
    <property type="component" value="Chromosome"/>
</dbReference>
<evidence type="ECO:0000256" key="4">
    <source>
        <dbReference type="ARBA" id="ARBA00022692"/>
    </source>
</evidence>
<evidence type="ECO:0000256" key="2">
    <source>
        <dbReference type="ARBA" id="ARBA00022448"/>
    </source>
</evidence>
<evidence type="ECO:0000313" key="10">
    <source>
        <dbReference type="EMBL" id="QOV90835.1"/>
    </source>
</evidence>
<feature type="transmembrane region" description="Helical" evidence="7">
    <location>
        <begin position="127"/>
        <end position="150"/>
    </location>
</feature>
<feature type="domain" description="ABC transmembrane type-1" evidence="9">
    <location>
        <begin position="121"/>
        <end position="301"/>
    </location>
</feature>
<feature type="transmembrane region" description="Helical" evidence="7">
    <location>
        <begin position="246"/>
        <end position="271"/>
    </location>
</feature>
<dbReference type="AlphaFoldDB" id="A0A7M2WZD9"/>
<feature type="region of interest" description="Disordered" evidence="8">
    <location>
        <begin position="366"/>
        <end position="388"/>
    </location>
</feature>
<organism evidence="10 11">
    <name type="scientific">Humisphaera borealis</name>
    <dbReference type="NCBI Taxonomy" id="2807512"/>
    <lineage>
        <taxon>Bacteria</taxon>
        <taxon>Pseudomonadati</taxon>
        <taxon>Planctomycetota</taxon>
        <taxon>Phycisphaerae</taxon>
        <taxon>Tepidisphaerales</taxon>
        <taxon>Tepidisphaeraceae</taxon>
        <taxon>Humisphaera</taxon>
    </lineage>
</organism>
<dbReference type="PANTHER" id="PTHR30151">
    <property type="entry name" value="ALKANE SULFONATE ABC TRANSPORTER-RELATED, MEMBRANE SUBUNIT"/>
    <property type="match status" value="1"/>
</dbReference>
<protein>
    <submittedName>
        <fullName evidence="10">ABC transporter permease subunit</fullName>
    </submittedName>
</protein>
<dbReference type="RefSeq" id="WP_206293939.1">
    <property type="nucleotide sequence ID" value="NZ_CP063458.1"/>
</dbReference>
<dbReference type="InterPro" id="IPR000515">
    <property type="entry name" value="MetI-like"/>
</dbReference>